<protein>
    <submittedName>
        <fullName evidence="1">Uncharacterized protein</fullName>
    </submittedName>
</protein>
<dbReference type="Proteomes" id="UP000765509">
    <property type="component" value="Unassembled WGS sequence"/>
</dbReference>
<evidence type="ECO:0000313" key="2">
    <source>
        <dbReference type="Proteomes" id="UP000765509"/>
    </source>
</evidence>
<keyword evidence="2" id="KW-1185">Reference proteome</keyword>
<comment type="caution">
    <text evidence="1">The sequence shown here is derived from an EMBL/GenBank/DDBJ whole genome shotgun (WGS) entry which is preliminary data.</text>
</comment>
<name>A0A9Q3H788_9BASI</name>
<dbReference type="AlphaFoldDB" id="A0A9Q3H788"/>
<proteinExistence type="predicted"/>
<accession>A0A9Q3H788</accession>
<reference evidence="1" key="1">
    <citation type="submission" date="2021-03" db="EMBL/GenBank/DDBJ databases">
        <title>Draft genome sequence of rust myrtle Austropuccinia psidii MF-1, a brazilian biotype.</title>
        <authorList>
            <person name="Quecine M.C."/>
            <person name="Pachon D.M.R."/>
            <person name="Bonatelli M.L."/>
            <person name="Correr F.H."/>
            <person name="Franceschini L.M."/>
            <person name="Leite T.F."/>
            <person name="Margarido G.R.A."/>
            <person name="Almeida C.A."/>
            <person name="Ferrarezi J.A."/>
            <person name="Labate C.A."/>
        </authorList>
    </citation>
    <scope>NUCLEOTIDE SEQUENCE</scope>
    <source>
        <strain evidence="1">MF-1</strain>
    </source>
</reference>
<sequence length="153" mass="18036">MTLPTPCKIKNRHITICIHKEKKFSLDIYQLHNQDPLKELLNEFKEEKFSFKLSSKQNLSLLKALRNKIPAFTIGEEPLGKIRGHDIKIYLDLKRPYPPMLSRSPYPEGLETRKEIENHVNELLDMDVIRKIGHNKIVEVTFPVLITWNDEEY</sequence>
<gene>
    <name evidence="1" type="ORF">O181_033512</name>
</gene>
<dbReference type="EMBL" id="AVOT02012242">
    <property type="protein sequence ID" value="MBW0493797.1"/>
    <property type="molecule type" value="Genomic_DNA"/>
</dbReference>
<organism evidence="1 2">
    <name type="scientific">Austropuccinia psidii MF-1</name>
    <dbReference type="NCBI Taxonomy" id="1389203"/>
    <lineage>
        <taxon>Eukaryota</taxon>
        <taxon>Fungi</taxon>
        <taxon>Dikarya</taxon>
        <taxon>Basidiomycota</taxon>
        <taxon>Pucciniomycotina</taxon>
        <taxon>Pucciniomycetes</taxon>
        <taxon>Pucciniales</taxon>
        <taxon>Sphaerophragmiaceae</taxon>
        <taxon>Austropuccinia</taxon>
    </lineage>
</organism>
<evidence type="ECO:0000313" key="1">
    <source>
        <dbReference type="EMBL" id="MBW0493797.1"/>
    </source>
</evidence>